<keyword evidence="1" id="KW-0472">Membrane</keyword>
<comment type="caution">
    <text evidence="2">The sequence shown here is derived from an EMBL/GenBank/DDBJ whole genome shotgun (WGS) entry which is preliminary data.</text>
</comment>
<sequence>MIKRLLLQLWHDECGAIVATEYLMLGSIVAAGGVGGMVAMRDAMIEEFKEFGQTTREVRQAYTQEALKYMSGKKRAAARTASPYYPLPQVDGNDPAPTVHFAVPHLTP</sequence>
<gene>
    <name evidence="2" type="ORF">H0921_14415</name>
</gene>
<dbReference type="RefSeq" id="WP_194539214.1">
    <property type="nucleotide sequence ID" value="NZ_JACEFB010000013.1"/>
</dbReference>
<proteinExistence type="predicted"/>
<dbReference type="AlphaFoldDB" id="A0A7V8VG72"/>
<reference evidence="2 3" key="1">
    <citation type="submission" date="2020-07" db="EMBL/GenBank/DDBJ databases">
        <title>Thermogemmata thermophila gen. nov., sp. nov., a novel moderate thermophilic planctomycete from a Kamchatka hot spring.</title>
        <authorList>
            <person name="Elcheninov A.G."/>
            <person name="Podosokorskaya O.A."/>
            <person name="Kovaleva O.L."/>
            <person name="Novikov A."/>
            <person name="Bonch-Osmolovskaya E.A."/>
            <person name="Toshchakov S.V."/>
            <person name="Kublanov I.V."/>
        </authorList>
    </citation>
    <scope>NUCLEOTIDE SEQUENCE [LARGE SCALE GENOMIC DNA]</scope>
    <source>
        <strain evidence="2 3">2918</strain>
    </source>
</reference>
<organism evidence="2 3">
    <name type="scientific">Thermogemmata fonticola</name>
    <dbReference type="NCBI Taxonomy" id="2755323"/>
    <lineage>
        <taxon>Bacteria</taxon>
        <taxon>Pseudomonadati</taxon>
        <taxon>Planctomycetota</taxon>
        <taxon>Planctomycetia</taxon>
        <taxon>Gemmatales</taxon>
        <taxon>Gemmataceae</taxon>
        <taxon>Thermogemmata</taxon>
    </lineage>
</organism>
<dbReference type="EMBL" id="JACEFB010000013">
    <property type="protein sequence ID" value="MBA2227351.1"/>
    <property type="molecule type" value="Genomic_DNA"/>
</dbReference>
<keyword evidence="1" id="KW-0812">Transmembrane</keyword>
<protein>
    <submittedName>
        <fullName evidence="2">Uncharacterized protein</fullName>
    </submittedName>
</protein>
<dbReference type="Proteomes" id="UP000542342">
    <property type="component" value="Unassembled WGS sequence"/>
</dbReference>
<name>A0A7V8VG72_9BACT</name>
<evidence type="ECO:0000256" key="1">
    <source>
        <dbReference type="SAM" id="Phobius"/>
    </source>
</evidence>
<evidence type="ECO:0000313" key="3">
    <source>
        <dbReference type="Proteomes" id="UP000542342"/>
    </source>
</evidence>
<feature type="transmembrane region" description="Helical" evidence="1">
    <location>
        <begin position="22"/>
        <end position="40"/>
    </location>
</feature>
<evidence type="ECO:0000313" key="2">
    <source>
        <dbReference type="EMBL" id="MBA2227351.1"/>
    </source>
</evidence>
<keyword evidence="3" id="KW-1185">Reference proteome</keyword>
<accession>A0A7V8VG72</accession>
<keyword evidence="1" id="KW-1133">Transmembrane helix</keyword>